<dbReference type="AlphaFoldDB" id="A0A5R9L4Y2"/>
<protein>
    <submittedName>
        <fullName evidence="10">Lycopene cyclase domain-containing protein</fullName>
    </submittedName>
</protein>
<evidence type="ECO:0000259" key="9">
    <source>
        <dbReference type="Pfam" id="PF18916"/>
    </source>
</evidence>
<feature type="transmembrane region" description="Helical" evidence="8">
    <location>
        <begin position="205"/>
        <end position="223"/>
    </location>
</feature>
<keyword evidence="5 8" id="KW-1133">Transmembrane helix</keyword>
<reference evidence="10 11" key="1">
    <citation type="submission" date="2019-05" db="EMBL/GenBank/DDBJ databases">
        <authorList>
            <person name="Qu J.-H."/>
        </authorList>
    </citation>
    <scope>NUCLEOTIDE SEQUENCE [LARGE SCALE GENOMIC DNA]</scope>
    <source>
        <strain evidence="10 11">T17</strain>
    </source>
</reference>
<dbReference type="NCBIfam" id="TIGR03462">
    <property type="entry name" value="CarR_dom_SF"/>
    <property type="match status" value="2"/>
</dbReference>
<dbReference type="RefSeq" id="WP_138364669.1">
    <property type="nucleotide sequence ID" value="NZ_VCEJ01000002.1"/>
</dbReference>
<feature type="transmembrane region" description="Helical" evidence="8">
    <location>
        <begin position="130"/>
        <end position="148"/>
    </location>
</feature>
<evidence type="ECO:0000256" key="6">
    <source>
        <dbReference type="ARBA" id="ARBA00023136"/>
    </source>
</evidence>
<keyword evidence="4" id="KW-0125">Carotenoid biosynthesis</keyword>
<gene>
    <name evidence="10" type="ORF">FEN17_07605</name>
</gene>
<evidence type="ECO:0000313" key="10">
    <source>
        <dbReference type="EMBL" id="TLV03461.1"/>
    </source>
</evidence>
<keyword evidence="3 8" id="KW-0812">Transmembrane</keyword>
<comment type="pathway">
    <text evidence="2">Carotenoid biosynthesis.</text>
</comment>
<evidence type="ECO:0000256" key="4">
    <source>
        <dbReference type="ARBA" id="ARBA00022746"/>
    </source>
</evidence>
<feature type="transmembrane region" description="Helical" evidence="8">
    <location>
        <begin position="6"/>
        <end position="25"/>
    </location>
</feature>
<evidence type="ECO:0000256" key="8">
    <source>
        <dbReference type="SAM" id="Phobius"/>
    </source>
</evidence>
<proteinExistence type="predicted"/>
<dbReference type="GO" id="GO:0016117">
    <property type="term" value="P:carotenoid biosynthetic process"/>
    <property type="evidence" value="ECO:0007669"/>
    <property type="project" value="UniProtKB-KW"/>
</dbReference>
<dbReference type="Proteomes" id="UP000306402">
    <property type="component" value="Unassembled WGS sequence"/>
</dbReference>
<dbReference type="EMBL" id="VCEJ01000002">
    <property type="protein sequence ID" value="TLV03461.1"/>
    <property type="molecule type" value="Genomic_DNA"/>
</dbReference>
<feature type="domain" description="Lycopene cyclase" evidence="9">
    <location>
        <begin position="129"/>
        <end position="221"/>
    </location>
</feature>
<dbReference type="Pfam" id="PF18916">
    <property type="entry name" value="Lycopene_cyc"/>
    <property type="match status" value="2"/>
</dbReference>
<keyword evidence="11" id="KW-1185">Reference proteome</keyword>
<name>A0A5R9L4Y2_9BACT</name>
<feature type="domain" description="Lycopene cyclase" evidence="9">
    <location>
        <begin position="2"/>
        <end position="95"/>
    </location>
</feature>
<sequence length="237" mass="27523">MNYLYLLVDLASISVPLAFSFHPKIALYKHWKAMWPAILMAALPFLIWDAYFTELAVWGFTPRYLTGIYLFNLPIEEVLFFICIPYACLFTYFCFKIWKGPEYRLWSEKIVSVIFILTSAFLAFTNSGRAYTFSATGLLAIFLVYLQFKKPSWLGLFYFSHAFLLVPFFIVNGILTGTGLDEPIVWYNNQENLGIRILTVPVEDVFYGMIMLLLNTSLFEWGLKRTRRTLSPAKVLQ</sequence>
<dbReference type="GO" id="GO:0016020">
    <property type="term" value="C:membrane"/>
    <property type="evidence" value="ECO:0007669"/>
    <property type="project" value="UniProtKB-SubCell"/>
</dbReference>
<evidence type="ECO:0000313" key="11">
    <source>
        <dbReference type="Proteomes" id="UP000306402"/>
    </source>
</evidence>
<feature type="transmembrane region" description="Helical" evidence="8">
    <location>
        <begin position="105"/>
        <end position="124"/>
    </location>
</feature>
<accession>A0A5R9L4Y2</accession>
<evidence type="ECO:0000256" key="1">
    <source>
        <dbReference type="ARBA" id="ARBA00004141"/>
    </source>
</evidence>
<keyword evidence="6 8" id="KW-0472">Membrane</keyword>
<evidence type="ECO:0000256" key="3">
    <source>
        <dbReference type="ARBA" id="ARBA00022692"/>
    </source>
</evidence>
<dbReference type="GO" id="GO:0045436">
    <property type="term" value="F:lycopene beta cyclase activity"/>
    <property type="evidence" value="ECO:0007669"/>
    <property type="project" value="UniProtKB-ARBA"/>
</dbReference>
<feature type="transmembrane region" description="Helical" evidence="8">
    <location>
        <begin position="78"/>
        <end position="98"/>
    </location>
</feature>
<comment type="caution">
    <text evidence="10">The sequence shown here is derived from an EMBL/GenBank/DDBJ whole genome shotgun (WGS) entry which is preliminary data.</text>
</comment>
<comment type="subcellular location">
    <subcellularLocation>
        <location evidence="1">Membrane</location>
        <topology evidence="1">Multi-pass membrane protein</topology>
    </subcellularLocation>
</comment>
<feature type="transmembrane region" description="Helical" evidence="8">
    <location>
        <begin position="155"/>
        <end position="175"/>
    </location>
</feature>
<organism evidence="10 11">
    <name type="scientific">Dyadobacter luticola</name>
    <dbReference type="NCBI Taxonomy" id="1979387"/>
    <lineage>
        <taxon>Bacteria</taxon>
        <taxon>Pseudomonadati</taxon>
        <taxon>Bacteroidota</taxon>
        <taxon>Cytophagia</taxon>
        <taxon>Cytophagales</taxon>
        <taxon>Spirosomataceae</taxon>
        <taxon>Dyadobacter</taxon>
    </lineage>
</organism>
<feature type="transmembrane region" description="Helical" evidence="8">
    <location>
        <begin position="37"/>
        <end position="58"/>
    </location>
</feature>
<dbReference type="OrthoDB" id="5195186at2"/>
<dbReference type="InterPro" id="IPR017825">
    <property type="entry name" value="Lycopene_cyclase_dom"/>
</dbReference>
<evidence type="ECO:0000256" key="7">
    <source>
        <dbReference type="ARBA" id="ARBA00023235"/>
    </source>
</evidence>
<keyword evidence="7" id="KW-0413">Isomerase</keyword>
<evidence type="ECO:0000256" key="2">
    <source>
        <dbReference type="ARBA" id="ARBA00004829"/>
    </source>
</evidence>
<dbReference type="GO" id="GO:0016872">
    <property type="term" value="F:intramolecular lyase activity"/>
    <property type="evidence" value="ECO:0007669"/>
    <property type="project" value="InterPro"/>
</dbReference>
<evidence type="ECO:0000256" key="5">
    <source>
        <dbReference type="ARBA" id="ARBA00022989"/>
    </source>
</evidence>